<dbReference type="Gene3D" id="3.30.70.100">
    <property type="match status" value="1"/>
</dbReference>
<feature type="domain" description="HMA" evidence="13">
    <location>
        <begin position="22"/>
        <end position="88"/>
    </location>
</feature>
<dbReference type="InterPro" id="IPR001757">
    <property type="entry name" value="P_typ_ATPase"/>
</dbReference>
<evidence type="ECO:0000256" key="4">
    <source>
        <dbReference type="ARBA" id="ARBA00022692"/>
    </source>
</evidence>
<dbReference type="GO" id="GO:0016887">
    <property type="term" value="F:ATP hydrolysis activity"/>
    <property type="evidence" value="ECO:0007669"/>
    <property type="project" value="InterPro"/>
</dbReference>
<keyword evidence="5 11" id="KW-0479">Metal-binding</keyword>
<dbReference type="RefSeq" id="WP_353067414.1">
    <property type="nucleotide sequence ID" value="NZ_CP132942.1"/>
</dbReference>
<keyword evidence="10 11" id="KW-0472">Membrane</keyword>
<dbReference type="SFLD" id="SFLDS00003">
    <property type="entry name" value="Haloacid_Dehalogenase"/>
    <property type="match status" value="1"/>
</dbReference>
<evidence type="ECO:0000256" key="12">
    <source>
        <dbReference type="SAM" id="MobiDB-lite"/>
    </source>
</evidence>
<dbReference type="InterPro" id="IPR023299">
    <property type="entry name" value="ATPase_P-typ_cyto_dom_N"/>
</dbReference>
<dbReference type="NCBIfam" id="TIGR01525">
    <property type="entry name" value="ATPase-IB_hvy"/>
    <property type="match status" value="1"/>
</dbReference>
<dbReference type="SFLD" id="SFLDG00002">
    <property type="entry name" value="C1.7:_P-type_atpase_like"/>
    <property type="match status" value="1"/>
</dbReference>
<dbReference type="InterPro" id="IPR023214">
    <property type="entry name" value="HAD_sf"/>
</dbReference>
<dbReference type="InterPro" id="IPR044492">
    <property type="entry name" value="P_typ_ATPase_HD_dom"/>
</dbReference>
<keyword evidence="9 11" id="KW-1133">Transmembrane helix</keyword>
<dbReference type="GO" id="GO:0055070">
    <property type="term" value="P:copper ion homeostasis"/>
    <property type="evidence" value="ECO:0007669"/>
    <property type="project" value="TreeGrafter"/>
</dbReference>
<dbReference type="NCBIfam" id="TIGR01511">
    <property type="entry name" value="ATPase-IB1_Cu"/>
    <property type="match status" value="1"/>
</dbReference>
<dbReference type="GO" id="GO:0043682">
    <property type="term" value="F:P-type divalent copper transporter activity"/>
    <property type="evidence" value="ECO:0007669"/>
    <property type="project" value="TreeGrafter"/>
</dbReference>
<dbReference type="InterPro" id="IPR036412">
    <property type="entry name" value="HAD-like_sf"/>
</dbReference>
<dbReference type="KEGG" id="tpsc:RBB77_11040"/>
<dbReference type="GO" id="GO:0005886">
    <property type="term" value="C:plasma membrane"/>
    <property type="evidence" value="ECO:0007669"/>
    <property type="project" value="UniProtKB-SubCell"/>
</dbReference>
<keyword evidence="3 11" id="KW-1003">Cell membrane</keyword>
<dbReference type="PROSITE" id="PS50846">
    <property type="entry name" value="HMA_2"/>
    <property type="match status" value="1"/>
</dbReference>
<dbReference type="FunFam" id="2.70.150.10:FF:000020">
    <property type="entry name" value="Copper-exporting P-type ATPase A"/>
    <property type="match status" value="1"/>
</dbReference>
<dbReference type="InterPro" id="IPR027256">
    <property type="entry name" value="P-typ_ATPase_IB"/>
</dbReference>
<evidence type="ECO:0000259" key="13">
    <source>
        <dbReference type="PROSITE" id="PS50846"/>
    </source>
</evidence>
<feature type="transmembrane region" description="Helical" evidence="11">
    <location>
        <begin position="778"/>
        <end position="800"/>
    </location>
</feature>
<dbReference type="SUPFAM" id="SSF81665">
    <property type="entry name" value="Calcium ATPase, transmembrane domain M"/>
    <property type="match status" value="1"/>
</dbReference>
<evidence type="ECO:0000313" key="14">
    <source>
        <dbReference type="EMBL" id="XCB35404.1"/>
    </source>
</evidence>
<dbReference type="PRINTS" id="PR00119">
    <property type="entry name" value="CATATPASE"/>
</dbReference>
<keyword evidence="8" id="KW-1278">Translocase</keyword>
<dbReference type="InterPro" id="IPR059000">
    <property type="entry name" value="ATPase_P-type_domA"/>
</dbReference>
<dbReference type="SUPFAM" id="SSF56784">
    <property type="entry name" value="HAD-like"/>
    <property type="match status" value="1"/>
</dbReference>
<dbReference type="Pfam" id="PF00122">
    <property type="entry name" value="E1-E2_ATPase"/>
    <property type="match status" value="1"/>
</dbReference>
<dbReference type="SUPFAM" id="SSF81653">
    <property type="entry name" value="Calcium ATPase, transduction domain A"/>
    <property type="match status" value="1"/>
</dbReference>
<evidence type="ECO:0000256" key="10">
    <source>
        <dbReference type="ARBA" id="ARBA00023136"/>
    </source>
</evidence>
<dbReference type="InterPro" id="IPR006121">
    <property type="entry name" value="HMA_dom"/>
</dbReference>
<keyword evidence="4 11" id="KW-0812">Transmembrane</keyword>
<dbReference type="AlphaFoldDB" id="A0AAU7ZWS4"/>
<dbReference type="InterPro" id="IPR036163">
    <property type="entry name" value="HMA_dom_sf"/>
</dbReference>
<dbReference type="InterPro" id="IPR017969">
    <property type="entry name" value="Heavy-metal-associated_CS"/>
</dbReference>
<reference evidence="14" key="2">
    <citation type="journal article" date="2024" name="Environ. Microbiol.">
        <title>Genome analysis and description of Tunturibacter gen. nov. expands the diversity of Terriglobia in tundra soils.</title>
        <authorList>
            <person name="Messyasz A."/>
            <person name="Mannisto M.K."/>
            <person name="Kerkhof L.J."/>
            <person name="Haggblom M.M."/>
        </authorList>
    </citation>
    <scope>NUCLEOTIDE SEQUENCE</scope>
    <source>
        <strain evidence="14">X5P6</strain>
    </source>
</reference>
<dbReference type="GO" id="GO:0060003">
    <property type="term" value="P:copper ion export"/>
    <property type="evidence" value="ECO:0007669"/>
    <property type="project" value="UniProtKB-ARBA"/>
</dbReference>
<feature type="transmembrane region" description="Helical" evidence="11">
    <location>
        <begin position="215"/>
        <end position="240"/>
    </location>
</feature>
<dbReference type="NCBIfam" id="TIGR01494">
    <property type="entry name" value="ATPase_P-type"/>
    <property type="match status" value="2"/>
</dbReference>
<accession>A0AAU7ZWS4</accession>
<evidence type="ECO:0000256" key="7">
    <source>
        <dbReference type="ARBA" id="ARBA00022840"/>
    </source>
</evidence>
<proteinExistence type="inferred from homology"/>
<evidence type="ECO:0000256" key="3">
    <source>
        <dbReference type="ARBA" id="ARBA00022475"/>
    </source>
</evidence>
<dbReference type="GO" id="GO:0005524">
    <property type="term" value="F:ATP binding"/>
    <property type="evidence" value="ECO:0007669"/>
    <property type="project" value="UniProtKB-UniRule"/>
</dbReference>
<dbReference type="FunFam" id="3.30.70.100:FF:000001">
    <property type="entry name" value="ATPase copper transporting beta"/>
    <property type="match status" value="1"/>
</dbReference>
<dbReference type="Gene3D" id="3.40.50.1000">
    <property type="entry name" value="HAD superfamily/HAD-like"/>
    <property type="match status" value="1"/>
</dbReference>
<dbReference type="CDD" id="cd02094">
    <property type="entry name" value="P-type_ATPase_Cu-like"/>
    <property type="match status" value="1"/>
</dbReference>
<evidence type="ECO:0000256" key="9">
    <source>
        <dbReference type="ARBA" id="ARBA00022989"/>
    </source>
</evidence>
<evidence type="ECO:0000256" key="11">
    <source>
        <dbReference type="RuleBase" id="RU362081"/>
    </source>
</evidence>
<feature type="region of interest" description="Disordered" evidence="12">
    <location>
        <begin position="313"/>
        <end position="336"/>
    </location>
</feature>
<feature type="transmembrane region" description="Helical" evidence="11">
    <location>
        <begin position="398"/>
        <end position="420"/>
    </location>
</feature>
<name>A0AAU7ZWS4_9BACT</name>
<feature type="transmembrane region" description="Helical" evidence="11">
    <location>
        <begin position="118"/>
        <end position="138"/>
    </location>
</feature>
<feature type="transmembrane region" description="Helical" evidence="11">
    <location>
        <begin position="177"/>
        <end position="194"/>
    </location>
</feature>
<dbReference type="PROSITE" id="PS01229">
    <property type="entry name" value="COF_2"/>
    <property type="match status" value="1"/>
</dbReference>
<evidence type="ECO:0000256" key="2">
    <source>
        <dbReference type="ARBA" id="ARBA00006024"/>
    </source>
</evidence>
<dbReference type="PANTHER" id="PTHR43520:SF8">
    <property type="entry name" value="P-TYPE CU(+) TRANSPORTER"/>
    <property type="match status" value="1"/>
</dbReference>
<keyword evidence="6 11" id="KW-0547">Nucleotide-binding</keyword>
<protein>
    <submittedName>
        <fullName evidence="14">Heavy metal translocating P-type ATPase</fullName>
    </submittedName>
</protein>
<dbReference type="PROSITE" id="PS01047">
    <property type="entry name" value="HMA_1"/>
    <property type="match status" value="1"/>
</dbReference>
<dbReference type="SUPFAM" id="SSF55008">
    <property type="entry name" value="HMA, heavy metal-associated domain"/>
    <property type="match status" value="1"/>
</dbReference>
<evidence type="ECO:0000256" key="6">
    <source>
        <dbReference type="ARBA" id="ARBA00022741"/>
    </source>
</evidence>
<dbReference type="SFLD" id="SFLDF00027">
    <property type="entry name" value="p-type_atpase"/>
    <property type="match status" value="1"/>
</dbReference>
<dbReference type="Pfam" id="PF00702">
    <property type="entry name" value="Hydrolase"/>
    <property type="match status" value="1"/>
</dbReference>
<feature type="transmembrane region" description="Helical" evidence="11">
    <location>
        <begin position="246"/>
        <end position="264"/>
    </location>
</feature>
<gene>
    <name evidence="14" type="ORF">RBB77_11040</name>
</gene>
<dbReference type="CDD" id="cd00371">
    <property type="entry name" value="HMA"/>
    <property type="match status" value="1"/>
</dbReference>
<feature type="transmembrane region" description="Helical" evidence="11">
    <location>
        <begin position="426"/>
        <end position="449"/>
    </location>
</feature>
<dbReference type="GO" id="GO:0005507">
    <property type="term" value="F:copper ion binding"/>
    <property type="evidence" value="ECO:0007669"/>
    <property type="project" value="TreeGrafter"/>
</dbReference>
<evidence type="ECO:0000256" key="1">
    <source>
        <dbReference type="ARBA" id="ARBA00004651"/>
    </source>
</evidence>
<dbReference type="InterPro" id="IPR023298">
    <property type="entry name" value="ATPase_P-typ_TM_dom_sf"/>
</dbReference>
<comment type="similarity">
    <text evidence="2 11">Belongs to the cation transport ATPase (P-type) (TC 3.A.3) family. Type IB subfamily.</text>
</comment>
<evidence type="ECO:0000256" key="8">
    <source>
        <dbReference type="ARBA" id="ARBA00022967"/>
    </source>
</evidence>
<reference evidence="14" key="1">
    <citation type="submission" date="2023-08" db="EMBL/GenBank/DDBJ databases">
        <authorList>
            <person name="Messyasz A."/>
            <person name="Mannisto M.K."/>
            <person name="Kerkhof L.J."/>
            <person name="Haggblom M."/>
        </authorList>
    </citation>
    <scope>NUCLEOTIDE SEQUENCE</scope>
    <source>
        <strain evidence="14">X5P6</strain>
    </source>
</reference>
<dbReference type="InterPro" id="IPR008250">
    <property type="entry name" value="ATPase_P-typ_transduc_dom_A_sf"/>
</dbReference>
<organism evidence="14">
    <name type="scientific">Tunturiibacter psychrotolerans</name>
    <dbReference type="NCBI Taxonomy" id="3069686"/>
    <lineage>
        <taxon>Bacteria</taxon>
        <taxon>Pseudomonadati</taxon>
        <taxon>Acidobacteriota</taxon>
        <taxon>Terriglobia</taxon>
        <taxon>Terriglobales</taxon>
        <taxon>Acidobacteriaceae</taxon>
        <taxon>Tunturiibacter</taxon>
    </lineage>
</organism>
<dbReference type="Gene3D" id="2.70.150.10">
    <property type="entry name" value="Calcium-transporting ATPase, cytoplasmic transduction domain A"/>
    <property type="match status" value="1"/>
</dbReference>
<keyword evidence="7 11" id="KW-0067">ATP-binding</keyword>
<dbReference type="PANTHER" id="PTHR43520">
    <property type="entry name" value="ATP7, ISOFORM B"/>
    <property type="match status" value="1"/>
</dbReference>
<dbReference type="PROSITE" id="PS00154">
    <property type="entry name" value="ATPASE_E1_E2"/>
    <property type="match status" value="1"/>
</dbReference>
<comment type="subcellular location">
    <subcellularLocation>
        <location evidence="1">Cell membrane</location>
        <topology evidence="1">Multi-pass membrane protein</topology>
    </subcellularLocation>
</comment>
<dbReference type="InterPro" id="IPR018303">
    <property type="entry name" value="ATPase_P-typ_P_site"/>
</dbReference>
<evidence type="ECO:0000256" key="5">
    <source>
        <dbReference type="ARBA" id="ARBA00022723"/>
    </source>
</evidence>
<dbReference type="Gene3D" id="3.40.1110.10">
    <property type="entry name" value="Calcium-transporting ATPase, cytoplasmic domain N"/>
    <property type="match status" value="1"/>
</dbReference>
<sequence length="808" mass="85846">MSGSLMIKDGTVGNAVASGVAKNVTIPVTGMTCATCQSFLQRELANQAGVKDATVSLMLHNATVRFDPGATSISALVEAIRGTGYGADVPLEHQSVLDEQEEHDETQLREYRQLRQKAVVSLIAGGAAMLLSMPLMAINSGTGTERMKDPLMNWTMRLVDPLLRSLLPWMYDLNADTIRWFLFALATFILSWAGRRFYIKAWSALRHKTADMNTLVALGTGAAYLYSAASTIAPGFFVAHGIAPDVYFEAAILIIGLVLVGNTLESRAKGQTASALRKLVQLQPKTATVLRDGIETSVPLESIQNGDHVVVRPGERIPTDGEVTSGRSSVDESMLTGESLPVEKATRDKVIGGTLNQRGSLQYRATSLGADGMLSQIVRLLREAQGSRAPIQRIADRISAVFVPTVLGIAIVTFAAWRVLATHSGVMQAFVAAVTVLVIACPCAMGLAVPTAVMVATGQGANYGILIKGGEALQRLEKIDTVVLDKTGTITAGRPEVTDFLLLSNGSDMATNQSTSLAGHHVLRTAAALERASEHPLAEAVVRYAAERGLNLPQAHDFESFPGLGVVGVVDGEIILIGNPALMKKRGVTTEPLKATAERMSKEGKTPLWIAIDGELAAILAVADTIKPSSIEAIRKMHDEGLRVVMLTGDNEHTSHAIARQVKIDEVIAGVLPAGKVEAIRRLQGEHRVVAMVGDGVNDAPALAQADVGLTMASGADIAMDAGDVTLMRSDLNGVAAAVTLSRHTMRVIRQNLFWAFAYNVIGIPVAAGALYPAFGVMLSPVIASAAMALSSFSVVTNSLRLRRLQLR</sequence>
<dbReference type="EMBL" id="CP132942">
    <property type="protein sequence ID" value="XCB35404.1"/>
    <property type="molecule type" value="Genomic_DNA"/>
</dbReference>
<feature type="transmembrane region" description="Helical" evidence="11">
    <location>
        <begin position="753"/>
        <end position="772"/>
    </location>
</feature>
<dbReference type="Pfam" id="PF00403">
    <property type="entry name" value="HMA"/>
    <property type="match status" value="1"/>
</dbReference>